<organism evidence="1">
    <name type="scientific">marine sediment metagenome</name>
    <dbReference type="NCBI Taxonomy" id="412755"/>
    <lineage>
        <taxon>unclassified sequences</taxon>
        <taxon>metagenomes</taxon>
        <taxon>ecological metagenomes</taxon>
    </lineage>
</organism>
<protein>
    <submittedName>
        <fullName evidence="1">Uncharacterized protein</fullName>
    </submittedName>
</protein>
<comment type="caution">
    <text evidence="1">The sequence shown here is derived from an EMBL/GenBank/DDBJ whole genome shotgun (WGS) entry which is preliminary data.</text>
</comment>
<sequence length="80" mass="9020">MNVLEITKKYLEENGYGGLFNSERCGCYLDDLAPCGEPIGECQAGYEYKFSEDDCLDDCPFDAEFCEEKEGGHCIRENAK</sequence>
<gene>
    <name evidence="1" type="ORF">LCGC14_2489770</name>
</gene>
<dbReference type="EMBL" id="LAZR01039434">
    <property type="protein sequence ID" value="KKL17013.1"/>
    <property type="molecule type" value="Genomic_DNA"/>
</dbReference>
<name>A0A0F9DYV6_9ZZZZ</name>
<proteinExistence type="predicted"/>
<reference evidence="1" key="1">
    <citation type="journal article" date="2015" name="Nature">
        <title>Complex archaea that bridge the gap between prokaryotes and eukaryotes.</title>
        <authorList>
            <person name="Spang A."/>
            <person name="Saw J.H."/>
            <person name="Jorgensen S.L."/>
            <person name="Zaremba-Niedzwiedzka K."/>
            <person name="Martijn J."/>
            <person name="Lind A.E."/>
            <person name="van Eijk R."/>
            <person name="Schleper C."/>
            <person name="Guy L."/>
            <person name="Ettema T.J."/>
        </authorList>
    </citation>
    <scope>NUCLEOTIDE SEQUENCE</scope>
</reference>
<accession>A0A0F9DYV6</accession>
<dbReference type="AlphaFoldDB" id="A0A0F9DYV6"/>
<evidence type="ECO:0000313" key="1">
    <source>
        <dbReference type="EMBL" id="KKL17013.1"/>
    </source>
</evidence>